<dbReference type="AlphaFoldDB" id="A0A857F8G9"/>
<keyword evidence="2" id="KW-1185">Reference proteome</keyword>
<dbReference type="EMBL" id="CP043727">
    <property type="protein sequence ID" value="QHB34569.1"/>
    <property type="molecule type" value="Genomic_DNA"/>
</dbReference>
<reference evidence="2" key="1">
    <citation type="submission" date="2019-09" db="EMBL/GenBank/DDBJ databases">
        <title>Yersinia canariae sp. nov., isolated from a human yersiniosis case.</title>
        <authorList>
            <person name="Nguyen S.V."/>
            <person name="Greig D."/>
            <person name="Hurley D."/>
            <person name="Cao Y."/>
            <person name="McCabe E."/>
            <person name="Mitchell M."/>
            <person name="Jenkins C."/>
            <person name="Fanning S."/>
        </authorList>
    </citation>
    <scope>NUCLEOTIDE SEQUENCE [LARGE SCALE GENOMIC DNA]</scope>
    <source>
        <strain evidence="2">NCTC 14382</strain>
    </source>
</reference>
<organism evidence="1 2">
    <name type="scientific">Yersinia canariae</name>
    <dbReference type="NCBI Taxonomy" id="2607663"/>
    <lineage>
        <taxon>Bacteria</taxon>
        <taxon>Pseudomonadati</taxon>
        <taxon>Pseudomonadota</taxon>
        <taxon>Gammaproteobacteria</taxon>
        <taxon>Enterobacterales</taxon>
        <taxon>Yersiniaceae</taxon>
        <taxon>Yersinia</taxon>
    </lineage>
</organism>
<sequence>MKSSLLNIEQYLNHKGCPVKVAYFEKSALQIGHEFQIYGYRVVYRVEYGEFIICYLEAINKRAFPNGFFKLFNLLHHLGKDINELSIVRMMIVDNISSPTLQSIRYRLIKLLIAKGAFSKNINGDDWLLFDVS</sequence>
<dbReference type="Proteomes" id="UP000464402">
    <property type="component" value="Chromosome"/>
</dbReference>
<dbReference type="RefSeq" id="WP_159680612.1">
    <property type="nucleotide sequence ID" value="NZ_CP043727.1"/>
</dbReference>
<name>A0A857F8G9_9GAMM</name>
<accession>A0A857F8G9</accession>
<proteinExistence type="predicted"/>
<gene>
    <name evidence="1" type="ORF">F0T03_01495</name>
</gene>
<evidence type="ECO:0000313" key="1">
    <source>
        <dbReference type="EMBL" id="QHB34569.1"/>
    </source>
</evidence>
<protein>
    <submittedName>
        <fullName evidence="1">Pathogenicity island 2 effector protein SseE</fullName>
    </submittedName>
</protein>
<evidence type="ECO:0000313" key="2">
    <source>
        <dbReference type="Proteomes" id="UP000464402"/>
    </source>
</evidence>
<dbReference type="KEGG" id="yca:F0T03_01495"/>